<dbReference type="SMART" id="SM00347">
    <property type="entry name" value="HTH_MARR"/>
    <property type="match status" value="1"/>
</dbReference>
<dbReference type="SUPFAM" id="SSF46785">
    <property type="entry name" value="Winged helix' DNA-binding domain"/>
    <property type="match status" value="1"/>
</dbReference>
<dbReference type="Proteomes" id="UP000199690">
    <property type="component" value="Unassembled WGS sequence"/>
</dbReference>
<dbReference type="Pfam" id="PF01047">
    <property type="entry name" value="MarR"/>
    <property type="match status" value="1"/>
</dbReference>
<dbReference type="PROSITE" id="PS50995">
    <property type="entry name" value="HTH_MARR_2"/>
    <property type="match status" value="1"/>
</dbReference>
<reference evidence="2" key="1">
    <citation type="submission" date="2016-10" db="EMBL/GenBank/DDBJ databases">
        <authorList>
            <person name="de Groot N.N."/>
        </authorList>
    </citation>
    <scope>NUCLEOTIDE SEQUENCE [LARGE SCALE GENOMIC DNA]</scope>
    <source>
        <strain evidence="2">ATCC 20501</strain>
    </source>
</reference>
<dbReference type="GO" id="GO:0003700">
    <property type="term" value="F:DNA-binding transcription factor activity"/>
    <property type="evidence" value="ECO:0007669"/>
    <property type="project" value="InterPro"/>
</dbReference>
<dbReference type="EMBL" id="FOME01000006">
    <property type="protein sequence ID" value="SFD71718.1"/>
    <property type="molecule type" value="Genomic_DNA"/>
</dbReference>
<dbReference type="PRINTS" id="PR00598">
    <property type="entry name" value="HTHMARR"/>
</dbReference>
<dbReference type="Proteomes" id="UP000236729">
    <property type="component" value="Unassembled WGS sequence"/>
</dbReference>
<dbReference type="GO" id="GO:0006950">
    <property type="term" value="P:response to stress"/>
    <property type="evidence" value="ECO:0007669"/>
    <property type="project" value="TreeGrafter"/>
</dbReference>
<dbReference type="AlphaFoldDB" id="A0A1H5W309"/>
<dbReference type="PANTHER" id="PTHR33164:SF43">
    <property type="entry name" value="HTH-TYPE TRANSCRIPTIONAL REPRESSOR YETL"/>
    <property type="match status" value="1"/>
</dbReference>
<evidence type="ECO:0000313" key="3">
    <source>
        <dbReference type="EMBL" id="SFD71718.1"/>
    </source>
</evidence>
<gene>
    <name evidence="2" type="ORF">SAMN02982929_01061</name>
    <name evidence="3" type="ORF">SAMN05216506_10633</name>
</gene>
<keyword evidence="4" id="KW-1185">Reference proteome</keyword>
<dbReference type="PANTHER" id="PTHR33164">
    <property type="entry name" value="TRANSCRIPTIONAL REGULATOR, MARR FAMILY"/>
    <property type="match status" value="1"/>
</dbReference>
<sequence>MGRGARSAGDERELMMLLLGVLARLREHLDSASVDVGLSLPQAHTLLRLERPQRMGELAGALHCEPSHVTAIADVLEASDLLERQSDPADRRAKRLVLTAKGAKLRERLLARLGEGFPIASELDAGQRDLLAELLREARDSSGD</sequence>
<organism evidence="2 5">
    <name type="scientific">Saccharopolyspora kobensis</name>
    <dbReference type="NCBI Taxonomy" id="146035"/>
    <lineage>
        <taxon>Bacteria</taxon>
        <taxon>Bacillati</taxon>
        <taxon>Actinomycetota</taxon>
        <taxon>Actinomycetes</taxon>
        <taxon>Pseudonocardiales</taxon>
        <taxon>Pseudonocardiaceae</taxon>
        <taxon>Saccharopolyspora</taxon>
    </lineage>
</organism>
<dbReference type="InterPro" id="IPR036388">
    <property type="entry name" value="WH-like_DNA-bd_sf"/>
</dbReference>
<dbReference type="Gene3D" id="1.10.10.10">
    <property type="entry name" value="Winged helix-like DNA-binding domain superfamily/Winged helix DNA-binding domain"/>
    <property type="match status" value="1"/>
</dbReference>
<evidence type="ECO:0000313" key="4">
    <source>
        <dbReference type="Proteomes" id="UP000199690"/>
    </source>
</evidence>
<accession>A0A1H5W309</accession>
<evidence type="ECO:0000313" key="5">
    <source>
        <dbReference type="Proteomes" id="UP000236729"/>
    </source>
</evidence>
<reference evidence="4 5" key="2">
    <citation type="submission" date="2016-10" db="EMBL/GenBank/DDBJ databases">
        <authorList>
            <person name="Varghese N."/>
            <person name="Submissions S."/>
        </authorList>
    </citation>
    <scope>NUCLEOTIDE SEQUENCE [LARGE SCALE GENOMIC DNA]</scope>
    <source>
        <strain evidence="5">ATCC 20501</strain>
        <strain evidence="3 4">CGMCC 4.3529</strain>
    </source>
</reference>
<protein>
    <submittedName>
        <fullName evidence="2">MarR family protein</fullName>
    </submittedName>
    <submittedName>
        <fullName evidence="3">Transcriptional regulator, MarR family</fullName>
    </submittedName>
</protein>
<dbReference type="InterPro" id="IPR039422">
    <property type="entry name" value="MarR/SlyA-like"/>
</dbReference>
<proteinExistence type="predicted"/>
<dbReference type="InterPro" id="IPR000835">
    <property type="entry name" value="HTH_MarR-typ"/>
</dbReference>
<evidence type="ECO:0000259" key="1">
    <source>
        <dbReference type="PROSITE" id="PS50995"/>
    </source>
</evidence>
<accession>A0A1I1UQ02</accession>
<evidence type="ECO:0000313" key="2">
    <source>
        <dbReference type="EMBL" id="SEF93616.1"/>
    </source>
</evidence>
<name>A0A1H5W309_9PSEU</name>
<dbReference type="EMBL" id="FNVB01000002">
    <property type="protein sequence ID" value="SEF93616.1"/>
    <property type="molecule type" value="Genomic_DNA"/>
</dbReference>
<dbReference type="SMR" id="A0A1H5W309"/>
<feature type="domain" description="HTH marR-type" evidence="1">
    <location>
        <begin position="11"/>
        <end position="140"/>
    </location>
</feature>
<dbReference type="InterPro" id="IPR036390">
    <property type="entry name" value="WH_DNA-bd_sf"/>
</dbReference>